<dbReference type="CDD" id="cd02440">
    <property type="entry name" value="AdoMet_MTases"/>
    <property type="match status" value="1"/>
</dbReference>
<feature type="domain" description="Methyltransferase" evidence="1">
    <location>
        <begin position="106"/>
        <end position="198"/>
    </location>
</feature>
<evidence type="ECO:0000313" key="3">
    <source>
        <dbReference type="Proteomes" id="UP000789375"/>
    </source>
</evidence>
<dbReference type="EMBL" id="CAJVPP010000143">
    <property type="protein sequence ID" value="CAG8447174.1"/>
    <property type="molecule type" value="Genomic_DNA"/>
</dbReference>
<sequence>MGSKVSKVLINFKDSNSLKNLSSPPILPSISSDKNITTTLARSRSETFKFENGRRYVNDNNTFRYLLPNDDEEIDRLQLQHYLLRYVWQNNFSSPINEILLSGADVLDVGCGPGTWILEMASEYTQSRFIGIDIASIFPSEIKPYNATFQKLDVTHRLPFDDNTFDFIHMRLMFVALRENDWKEIVFPELFRILKPGGFIESHEFDFNIINPGPNMTCLMNGFAQYFKGENVNIFICPLIPGFLHETNFKNVNVINQPAKYGSWGGKFGKFAIDDFVTLFQAVKHKLCPIMKIDEDEYCDLLNKLEEEVNEHKTSYKVYRFIGTKP</sequence>
<organism evidence="2 3">
    <name type="scientific">Funneliformis mosseae</name>
    <name type="common">Endomycorrhizal fungus</name>
    <name type="synonym">Glomus mosseae</name>
    <dbReference type="NCBI Taxonomy" id="27381"/>
    <lineage>
        <taxon>Eukaryota</taxon>
        <taxon>Fungi</taxon>
        <taxon>Fungi incertae sedis</taxon>
        <taxon>Mucoromycota</taxon>
        <taxon>Glomeromycotina</taxon>
        <taxon>Glomeromycetes</taxon>
        <taxon>Glomerales</taxon>
        <taxon>Glomeraceae</taxon>
        <taxon>Funneliformis</taxon>
    </lineage>
</organism>
<evidence type="ECO:0000313" key="2">
    <source>
        <dbReference type="EMBL" id="CAG8447174.1"/>
    </source>
</evidence>
<dbReference type="AlphaFoldDB" id="A0A9N8VGB3"/>
<proteinExistence type="predicted"/>
<dbReference type="InterPro" id="IPR041698">
    <property type="entry name" value="Methyltransf_25"/>
</dbReference>
<dbReference type="Proteomes" id="UP000789375">
    <property type="component" value="Unassembled WGS sequence"/>
</dbReference>
<evidence type="ECO:0000259" key="1">
    <source>
        <dbReference type="Pfam" id="PF13649"/>
    </source>
</evidence>
<dbReference type="InterPro" id="IPR029063">
    <property type="entry name" value="SAM-dependent_MTases_sf"/>
</dbReference>
<dbReference type="PANTHER" id="PTHR43591:SF24">
    <property type="entry name" value="2-METHOXY-6-POLYPRENYL-1,4-BENZOQUINOL METHYLASE, MITOCHONDRIAL"/>
    <property type="match status" value="1"/>
</dbReference>
<dbReference type="PANTHER" id="PTHR43591">
    <property type="entry name" value="METHYLTRANSFERASE"/>
    <property type="match status" value="1"/>
</dbReference>
<protein>
    <submittedName>
        <fullName evidence="2">7356_t:CDS:1</fullName>
    </submittedName>
</protein>
<keyword evidence="3" id="KW-1185">Reference proteome</keyword>
<dbReference type="GO" id="GO:0008168">
    <property type="term" value="F:methyltransferase activity"/>
    <property type="evidence" value="ECO:0007669"/>
    <property type="project" value="TreeGrafter"/>
</dbReference>
<comment type="caution">
    <text evidence="2">The sequence shown here is derived from an EMBL/GenBank/DDBJ whole genome shotgun (WGS) entry which is preliminary data.</text>
</comment>
<dbReference type="SUPFAM" id="SSF53335">
    <property type="entry name" value="S-adenosyl-L-methionine-dependent methyltransferases"/>
    <property type="match status" value="1"/>
</dbReference>
<dbReference type="Gene3D" id="3.40.50.150">
    <property type="entry name" value="Vaccinia Virus protein VP39"/>
    <property type="match status" value="1"/>
</dbReference>
<reference evidence="2" key="1">
    <citation type="submission" date="2021-06" db="EMBL/GenBank/DDBJ databases">
        <authorList>
            <person name="Kallberg Y."/>
            <person name="Tangrot J."/>
            <person name="Rosling A."/>
        </authorList>
    </citation>
    <scope>NUCLEOTIDE SEQUENCE</scope>
    <source>
        <strain evidence="2">87-6 pot B 2015</strain>
    </source>
</reference>
<dbReference type="Pfam" id="PF13649">
    <property type="entry name" value="Methyltransf_25"/>
    <property type="match status" value="1"/>
</dbReference>
<name>A0A9N8VGB3_FUNMO</name>
<accession>A0A9N8VGB3</accession>
<gene>
    <name evidence="2" type="ORF">FMOSSE_LOCUS1257</name>
</gene>